<dbReference type="PANTHER" id="PTHR23319:SF4">
    <property type="entry name" value="GRAM DOMAIN CONTAINING 1B, ISOFORM E"/>
    <property type="match status" value="1"/>
</dbReference>
<dbReference type="GO" id="GO:0032366">
    <property type="term" value="P:intracellular sterol transport"/>
    <property type="evidence" value="ECO:0007669"/>
    <property type="project" value="TreeGrafter"/>
</dbReference>
<feature type="domain" description="VASt" evidence="5">
    <location>
        <begin position="40"/>
        <end position="209"/>
    </location>
</feature>
<dbReference type="InterPro" id="IPR031968">
    <property type="entry name" value="VASt"/>
</dbReference>
<keyword evidence="4" id="KW-1133">Transmembrane helix</keyword>
<dbReference type="OrthoDB" id="2162691at2759"/>
<proteinExistence type="predicted"/>
<evidence type="ECO:0000256" key="1">
    <source>
        <dbReference type="ARBA" id="ARBA00004370"/>
    </source>
</evidence>
<dbReference type="AlphaFoldDB" id="A0A813Y530"/>
<keyword evidence="7" id="KW-1185">Reference proteome</keyword>
<comment type="caution">
    <text evidence="6">The sequence shown here is derived from an EMBL/GenBank/DDBJ whole genome shotgun (WGS) entry which is preliminary data.</text>
</comment>
<gene>
    <name evidence="6" type="ORF">OXX778_LOCUS10180</name>
</gene>
<keyword evidence="2 4" id="KW-0472">Membrane</keyword>
<feature type="region of interest" description="Disordered" evidence="3">
    <location>
        <begin position="209"/>
        <end position="228"/>
    </location>
</feature>
<accession>A0A813Y530</accession>
<dbReference type="PANTHER" id="PTHR23319">
    <property type="entry name" value="GRAM DOMAIN CONTAINING 1B, ISOFORM E"/>
    <property type="match status" value="1"/>
</dbReference>
<sequence>MSLRKSTKKSKVIKNCHLINEVVLDKSDVLNYDPNNGEKYGKVYMNETFDLKLDKLFECLFEYKQFYEEFAKRRKIFNFQTEDWNVTDGFRQRTNRLEIEVGGIIGGKICKNTEHIKVIKYENDYCIVEAETYSSGILYVDCFKLCYTYWLTKSTCKNSTNLLVRGKVRFISKPNFFIKSIIEKMCDDGLKENFEIMIEQLNKEEVKPEKNDSEVFSSDDEVSDCDDSKSRISIKKDRDLNQKKILLSNKNSSYSNKIEKRVLDEKECISSIFNDSSNRSSNENNSRRDITNFLRLFFVLMVFLLLLNLFLFKRLRDIEKIGIEILKNPSFTNRSFDYKRRFYS</sequence>
<dbReference type="GO" id="GO:0140268">
    <property type="term" value="C:endoplasmic reticulum-plasma membrane contact site"/>
    <property type="evidence" value="ECO:0007669"/>
    <property type="project" value="TreeGrafter"/>
</dbReference>
<dbReference type="Pfam" id="PF16016">
    <property type="entry name" value="VASt"/>
    <property type="match status" value="1"/>
</dbReference>
<dbReference type="GO" id="GO:0005886">
    <property type="term" value="C:plasma membrane"/>
    <property type="evidence" value="ECO:0007669"/>
    <property type="project" value="TreeGrafter"/>
</dbReference>
<dbReference type="PROSITE" id="PS51778">
    <property type="entry name" value="VAST"/>
    <property type="match status" value="1"/>
</dbReference>
<dbReference type="GO" id="GO:0032934">
    <property type="term" value="F:sterol binding"/>
    <property type="evidence" value="ECO:0007669"/>
    <property type="project" value="TreeGrafter"/>
</dbReference>
<comment type="subcellular location">
    <subcellularLocation>
        <location evidence="1">Membrane</location>
    </subcellularLocation>
</comment>
<organism evidence="6 7">
    <name type="scientific">Brachionus calyciflorus</name>
    <dbReference type="NCBI Taxonomy" id="104777"/>
    <lineage>
        <taxon>Eukaryota</taxon>
        <taxon>Metazoa</taxon>
        <taxon>Spiralia</taxon>
        <taxon>Gnathifera</taxon>
        <taxon>Rotifera</taxon>
        <taxon>Eurotatoria</taxon>
        <taxon>Monogononta</taxon>
        <taxon>Pseudotrocha</taxon>
        <taxon>Ploima</taxon>
        <taxon>Brachionidae</taxon>
        <taxon>Brachionus</taxon>
    </lineage>
</organism>
<evidence type="ECO:0000313" key="6">
    <source>
        <dbReference type="EMBL" id="CAF0876149.1"/>
    </source>
</evidence>
<reference evidence="6" key="1">
    <citation type="submission" date="2021-02" db="EMBL/GenBank/DDBJ databases">
        <authorList>
            <person name="Nowell W R."/>
        </authorList>
    </citation>
    <scope>NUCLEOTIDE SEQUENCE</scope>
    <source>
        <strain evidence="6">Ploen Becks lab</strain>
    </source>
</reference>
<evidence type="ECO:0000256" key="2">
    <source>
        <dbReference type="ARBA" id="ARBA00023136"/>
    </source>
</evidence>
<dbReference type="InterPro" id="IPR051482">
    <property type="entry name" value="Cholesterol_transport"/>
</dbReference>
<evidence type="ECO:0000256" key="4">
    <source>
        <dbReference type="SAM" id="Phobius"/>
    </source>
</evidence>
<evidence type="ECO:0000313" key="7">
    <source>
        <dbReference type="Proteomes" id="UP000663879"/>
    </source>
</evidence>
<dbReference type="GO" id="GO:0005789">
    <property type="term" value="C:endoplasmic reticulum membrane"/>
    <property type="evidence" value="ECO:0007669"/>
    <property type="project" value="TreeGrafter"/>
</dbReference>
<evidence type="ECO:0000259" key="5">
    <source>
        <dbReference type="PROSITE" id="PS51778"/>
    </source>
</evidence>
<feature type="transmembrane region" description="Helical" evidence="4">
    <location>
        <begin position="293"/>
        <end position="312"/>
    </location>
</feature>
<dbReference type="Proteomes" id="UP000663879">
    <property type="component" value="Unassembled WGS sequence"/>
</dbReference>
<protein>
    <recommendedName>
        <fullName evidence="5">VASt domain-containing protein</fullName>
    </recommendedName>
</protein>
<keyword evidence="4" id="KW-0812">Transmembrane</keyword>
<dbReference type="GO" id="GO:0120015">
    <property type="term" value="F:sterol transfer activity"/>
    <property type="evidence" value="ECO:0007669"/>
    <property type="project" value="TreeGrafter"/>
</dbReference>
<name>A0A813Y530_9BILA</name>
<evidence type="ECO:0000256" key="3">
    <source>
        <dbReference type="SAM" id="MobiDB-lite"/>
    </source>
</evidence>
<dbReference type="EMBL" id="CAJNOC010001582">
    <property type="protein sequence ID" value="CAF0876149.1"/>
    <property type="molecule type" value="Genomic_DNA"/>
</dbReference>